<evidence type="ECO:0008006" key="3">
    <source>
        <dbReference type="Google" id="ProtNLM"/>
    </source>
</evidence>
<dbReference type="AlphaFoldDB" id="F8A3G8"/>
<evidence type="ECO:0000313" key="1">
    <source>
        <dbReference type="EMBL" id="AEI10732.1"/>
    </source>
</evidence>
<dbReference type="Proteomes" id="UP000000485">
    <property type="component" value="Chromosome"/>
</dbReference>
<keyword evidence="2" id="KW-1185">Reference proteome</keyword>
<protein>
    <recommendedName>
        <fullName evidence="3">Lanthionine synthetase C family protein</fullName>
    </recommendedName>
</protein>
<dbReference type="OrthoDB" id="3286086at2"/>
<sequence>MGACEAATGGAPPHVVRLAMPDLEAARRWLDAAPHLPAGPVRDVLAHQHDDGSWGVAGHASRRVLTTLWTAGVVADLDELGEVPGESHSLSQAVAAAAGFLGAHATTDRGVFSRNGRDDGVLACYVALAAVCFLRGGRLDLAEPQVDWILRYQDVRVAGRSPRGELPVYVPSLATRYGGCLAATSCVIGVIKAGLALTRWQERVPVRGGARAREVAELLSLVRQALLDRRLMLASDRTILPLGRAGSPSDWLMPTFPLDWRTDLTEVIGVVAGAGGVDRRVQPALDHLTATQIPGAGWPLTRGFWPEGCAAVERRGARRSSRLATTRVLRALAPLAEGRSSAALDARDVSH</sequence>
<dbReference type="STRING" id="593907.Celgi_0206"/>
<gene>
    <name evidence="1" type="ordered locus">Celgi_0206</name>
</gene>
<dbReference type="HOGENOM" id="CLU_789138_0_0_11"/>
<dbReference type="KEGG" id="cga:Celgi_0206"/>
<reference evidence="2" key="1">
    <citation type="submission" date="2011-04" db="EMBL/GenBank/DDBJ databases">
        <title>Complete sequence of Cellvibrio gilvus ATCC 13127.</title>
        <authorList>
            <person name="Lucas S."/>
            <person name="Han J."/>
            <person name="Lapidus A."/>
            <person name="Cheng J.-F."/>
            <person name="Goodwin L."/>
            <person name="Pitluck S."/>
            <person name="Peters L."/>
            <person name="Munk A."/>
            <person name="Detter J.C."/>
            <person name="Han C."/>
            <person name="Tapia R."/>
            <person name="Land M."/>
            <person name="Hauser L."/>
            <person name="Kyrpides N."/>
            <person name="Ivanova N."/>
            <person name="Ovchinnikova G."/>
            <person name="Pagani I."/>
            <person name="Mead D."/>
            <person name="Brumm P."/>
            <person name="Woyke T."/>
        </authorList>
    </citation>
    <scope>NUCLEOTIDE SEQUENCE [LARGE SCALE GENOMIC DNA]</scope>
    <source>
        <strain evidence="2">ATCC 13127 / NRRL B-14078</strain>
    </source>
</reference>
<dbReference type="InterPro" id="IPR008930">
    <property type="entry name" value="Terpenoid_cyclase/PrenylTrfase"/>
</dbReference>
<dbReference type="EMBL" id="CP002665">
    <property type="protein sequence ID" value="AEI10732.1"/>
    <property type="molecule type" value="Genomic_DNA"/>
</dbReference>
<name>F8A3G8_CELGA</name>
<proteinExistence type="predicted"/>
<accession>F8A3G8</accession>
<organism evidence="1 2">
    <name type="scientific">Cellulomonas gilvus (strain ATCC 13127 / NRRL B-14078)</name>
    <name type="common">Cellvibrio gilvus</name>
    <dbReference type="NCBI Taxonomy" id="593907"/>
    <lineage>
        <taxon>Bacteria</taxon>
        <taxon>Bacillati</taxon>
        <taxon>Actinomycetota</taxon>
        <taxon>Actinomycetes</taxon>
        <taxon>Micrococcales</taxon>
        <taxon>Cellulomonadaceae</taxon>
        <taxon>Cellulomonas</taxon>
    </lineage>
</organism>
<evidence type="ECO:0000313" key="2">
    <source>
        <dbReference type="Proteomes" id="UP000000485"/>
    </source>
</evidence>
<dbReference type="SUPFAM" id="SSF48239">
    <property type="entry name" value="Terpenoid cyclases/Protein prenyltransferases"/>
    <property type="match status" value="1"/>
</dbReference>
<dbReference type="RefSeq" id="WP_013882262.1">
    <property type="nucleotide sequence ID" value="NC_015671.1"/>
</dbReference>